<name>A0AB33L2F4_9FLAO</name>
<evidence type="ECO:0000313" key="1">
    <source>
        <dbReference type="EMBL" id="BFP69080.1"/>
    </source>
</evidence>
<reference evidence="1" key="1">
    <citation type="submission" date="2024-08" db="EMBL/GenBank/DDBJ databases">
        <title>Whole genome sequence of Tenacibaculum sp. strain pbs-1 associated with black-spot shell disease in Akoya pearl oysters.</title>
        <authorList>
            <person name="Sakatoku A."/>
            <person name="Suzuki T."/>
            <person name="Hatano K."/>
            <person name="Seki M."/>
            <person name="Tanaka D."/>
            <person name="Nakamura S."/>
            <person name="Suzuki N."/>
            <person name="Isshiki T."/>
        </authorList>
    </citation>
    <scope>NUCLEOTIDE SEQUENCE</scope>
    <source>
        <strain evidence="1">Pbs-1</strain>
    </source>
</reference>
<dbReference type="EMBL" id="AP035888">
    <property type="protein sequence ID" value="BFP69080.1"/>
    <property type="molecule type" value="Genomic_DNA"/>
</dbReference>
<sequence length="49" mass="5220">MSVKLLRLEIPQPNKQSPLVFSVIVKSVKLDEEIATGASVLQGTVIGGE</sequence>
<proteinExistence type="predicted"/>
<protein>
    <submittedName>
        <fullName evidence="1">Uncharacterized protein</fullName>
    </submittedName>
</protein>
<accession>A0AB33L2F4</accession>
<dbReference type="AlphaFoldDB" id="A0AB33L2F4"/>
<gene>
    <name evidence="1" type="ORF">Pbs1_24230</name>
</gene>
<organism evidence="1">
    <name type="scientific">Tenacibaculum sp. Pbs-1</name>
    <dbReference type="NCBI Taxonomy" id="3238748"/>
    <lineage>
        <taxon>Bacteria</taxon>
        <taxon>Pseudomonadati</taxon>
        <taxon>Bacteroidota</taxon>
        <taxon>Flavobacteriia</taxon>
        <taxon>Flavobacteriales</taxon>
        <taxon>Flavobacteriaceae</taxon>
        <taxon>Tenacibaculum</taxon>
    </lineage>
</organism>